<dbReference type="PRINTS" id="PR01436">
    <property type="entry name" value="NADHDHGNASE2"/>
</dbReference>
<feature type="domain" description="NADH:quinone oxidoreductase/Mrp antiporter transmembrane" evidence="20">
    <location>
        <begin position="24"/>
        <end position="288"/>
    </location>
</feature>
<dbReference type="GeneID" id="26835232"/>
<dbReference type="GO" id="GO:0005743">
    <property type="term" value="C:mitochondrial inner membrane"/>
    <property type="evidence" value="ECO:0007669"/>
    <property type="project" value="UniProtKB-SubCell"/>
</dbReference>
<feature type="transmembrane region" description="Helical" evidence="18">
    <location>
        <begin position="202"/>
        <end position="221"/>
    </location>
</feature>
<dbReference type="InterPro" id="IPR003917">
    <property type="entry name" value="NADH_UbQ_OxRdtase_chain2"/>
</dbReference>
<evidence type="ECO:0000256" key="6">
    <source>
        <dbReference type="ARBA" id="ARBA00022448"/>
    </source>
</evidence>
<evidence type="ECO:0000256" key="2">
    <source>
        <dbReference type="ARBA" id="ARBA00004448"/>
    </source>
</evidence>
<accession>A0A0U3E2X4</accession>
<evidence type="ECO:0000256" key="17">
    <source>
        <dbReference type="ARBA" id="ARBA00049551"/>
    </source>
</evidence>
<keyword evidence="10 18" id="KW-1278">Translocase</keyword>
<evidence type="ECO:0000259" key="20">
    <source>
        <dbReference type="Pfam" id="PF00361"/>
    </source>
</evidence>
<dbReference type="AlphaFoldDB" id="A0A0U3E2X4"/>
<sequence length="344" mass="38432">MLNNPTKFLFLMTLMSGTLISVSANSWFGAWIGLEINLLSFIPLMTNSSNLLSTEASLKYFLTQALASATLLFTIILSALIFSSPSSLLLTNSYLNILINSSLLLKMGAAPFHFWFPGVMEGLNWMNGLMLMTWQKIAPLMLLSYNLNLNTFIFFTIVLSVTIGSLGGLNQTSLRKILAYSSINHLGWLIAALTLGENLWGIYFAIYVFLSSTIIFMLQSFKLFHVSQVFSLNYTPPVIKFSLFVTLLSLGGLPPFIGFFPKWIIIQSLTEANLPLLVTLMVVMTLITLFYYLRTGFGAFMLTYSESLWSFTTSQNSITHIIALTLAMISTLGLTFSTIMYHIF</sequence>
<feature type="transmembrane region" description="Helical" evidence="18">
    <location>
        <begin position="94"/>
        <end position="116"/>
    </location>
</feature>
<evidence type="ECO:0000256" key="15">
    <source>
        <dbReference type="ARBA" id="ARBA00023128"/>
    </source>
</evidence>
<comment type="function">
    <text evidence="18">Core subunit of the mitochondrial membrane respiratory chain NADH dehydrogenase (Complex I) which catalyzes electron transfer from NADH through the respiratory chain, using ubiquinone as an electron acceptor. Essential for the catalytic activity and assembly of complex I.</text>
</comment>
<keyword evidence="14 18" id="KW-0830">Ubiquinone</keyword>
<reference evidence="21" key="1">
    <citation type="journal article" date="2015" name="BMC Evol. Biol.">
        <title>Climate oscillations, glacial refugia, and dispersal ability: factors influencing the genetic structure of the least salmonfly, Pteronarcella badia (Plecoptera), in Western North America.</title>
        <authorList>
            <person name="Sproul J.S."/>
            <person name="Houston D.D."/>
            <person name="Nelson C.R."/>
            <person name="Evans R.P."/>
            <person name="Crandall K.A."/>
            <person name="Shiozawa D.K."/>
        </authorList>
    </citation>
    <scope>NUCLEOTIDE SEQUENCE</scope>
</reference>
<comment type="similarity">
    <text evidence="3 18">Belongs to the complex I subunit 2 family.</text>
</comment>
<dbReference type="InterPro" id="IPR001750">
    <property type="entry name" value="ND/Mrp_TM"/>
</dbReference>
<organism evidence="21">
    <name type="scientific">Pteronarcella badia</name>
    <dbReference type="NCBI Taxonomy" id="466579"/>
    <lineage>
        <taxon>Eukaryota</taxon>
        <taxon>Metazoa</taxon>
        <taxon>Ecdysozoa</taxon>
        <taxon>Arthropoda</taxon>
        <taxon>Hexapoda</taxon>
        <taxon>Insecta</taxon>
        <taxon>Pterygota</taxon>
        <taxon>Neoptera</taxon>
        <taxon>Polyneoptera</taxon>
        <taxon>Plecoptera</taxon>
        <taxon>Perloidea</taxon>
        <taxon>Pteronarcyidae</taxon>
        <taxon>Pteronarcella</taxon>
    </lineage>
</organism>
<keyword evidence="6" id="KW-0813">Transport</keyword>
<evidence type="ECO:0000256" key="7">
    <source>
        <dbReference type="ARBA" id="ARBA00022660"/>
    </source>
</evidence>
<evidence type="ECO:0000256" key="18">
    <source>
        <dbReference type="RuleBase" id="RU003403"/>
    </source>
</evidence>
<comment type="subcellular location">
    <subcellularLocation>
        <location evidence="2 18">Mitochondrion inner membrane</location>
        <topology evidence="2 18">Multi-pass membrane protein</topology>
    </subcellularLocation>
</comment>
<evidence type="ECO:0000256" key="1">
    <source>
        <dbReference type="ARBA" id="ARBA00003257"/>
    </source>
</evidence>
<keyword evidence="15 18" id="KW-0496">Mitochondrion</keyword>
<keyword evidence="12 18" id="KW-1133">Transmembrane helix</keyword>
<dbReference type="Pfam" id="PF00361">
    <property type="entry name" value="Proton_antipo_M"/>
    <property type="match status" value="1"/>
</dbReference>
<dbReference type="EMBL" id="KU182360">
    <property type="protein sequence ID" value="ALT66153.1"/>
    <property type="molecule type" value="Genomic_DNA"/>
</dbReference>
<keyword evidence="19" id="KW-0732">Signal</keyword>
<evidence type="ECO:0000256" key="16">
    <source>
        <dbReference type="ARBA" id="ARBA00023136"/>
    </source>
</evidence>
<comment type="function">
    <text evidence="1">Core subunit of the mitochondrial membrane respiratory chain NADH dehydrogenase (Complex I) that is believed to belong to the minimal assembly required for catalysis. Complex I functions in the transfer of electrons from NADH to the respiratory chain. The immediate electron acceptor for the enzyme is believed to be ubiquinone.</text>
</comment>
<feature type="transmembrane region" description="Helical" evidence="18">
    <location>
        <begin position="60"/>
        <end position="82"/>
    </location>
</feature>
<keyword evidence="16 18" id="KW-0472">Membrane</keyword>
<proteinExistence type="inferred from homology"/>
<dbReference type="GO" id="GO:0008137">
    <property type="term" value="F:NADH dehydrogenase (ubiquinone) activity"/>
    <property type="evidence" value="ECO:0007669"/>
    <property type="project" value="UniProtKB-EC"/>
</dbReference>
<dbReference type="PANTHER" id="PTHR46552">
    <property type="entry name" value="NADH-UBIQUINONE OXIDOREDUCTASE CHAIN 2"/>
    <property type="match status" value="1"/>
</dbReference>
<evidence type="ECO:0000256" key="9">
    <source>
        <dbReference type="ARBA" id="ARBA00022792"/>
    </source>
</evidence>
<feature type="transmembrane region" description="Helical" evidence="18">
    <location>
        <begin position="241"/>
        <end position="260"/>
    </location>
</feature>
<evidence type="ECO:0000256" key="8">
    <source>
        <dbReference type="ARBA" id="ARBA00022692"/>
    </source>
</evidence>
<evidence type="ECO:0000256" key="12">
    <source>
        <dbReference type="ARBA" id="ARBA00022989"/>
    </source>
</evidence>
<evidence type="ECO:0000256" key="14">
    <source>
        <dbReference type="ARBA" id="ARBA00023075"/>
    </source>
</evidence>
<keyword evidence="13 18" id="KW-0520">NAD</keyword>
<evidence type="ECO:0000313" key="21">
    <source>
        <dbReference type="EMBL" id="ALT66153.1"/>
    </source>
</evidence>
<keyword evidence="8 18" id="KW-0812">Transmembrane</keyword>
<dbReference type="GO" id="GO:0006120">
    <property type="term" value="P:mitochondrial electron transport, NADH to ubiquinone"/>
    <property type="evidence" value="ECO:0007669"/>
    <property type="project" value="InterPro"/>
</dbReference>
<keyword evidence="9 18" id="KW-0999">Mitochondrion inner membrane</keyword>
<feature type="chain" id="PRO_5006837538" description="NADH-ubiquinone oxidoreductase chain 2" evidence="19">
    <location>
        <begin position="25"/>
        <end position="344"/>
    </location>
</feature>
<evidence type="ECO:0000256" key="11">
    <source>
        <dbReference type="ARBA" id="ARBA00022982"/>
    </source>
</evidence>
<evidence type="ECO:0000256" key="3">
    <source>
        <dbReference type="ARBA" id="ARBA00007012"/>
    </source>
</evidence>
<geneLocation type="mitochondrion" evidence="21"/>
<feature type="signal peptide" evidence="19">
    <location>
        <begin position="1"/>
        <end position="24"/>
    </location>
</feature>
<evidence type="ECO:0000256" key="5">
    <source>
        <dbReference type="ARBA" id="ARBA00021008"/>
    </source>
</evidence>
<keyword evidence="7 18" id="KW-0679">Respiratory chain</keyword>
<dbReference type="CTD" id="4536"/>
<evidence type="ECO:0000256" key="10">
    <source>
        <dbReference type="ARBA" id="ARBA00022967"/>
    </source>
</evidence>
<comment type="catalytic activity">
    <reaction evidence="17 18">
        <text>a ubiquinone + NADH + 5 H(+)(in) = a ubiquinol + NAD(+) + 4 H(+)(out)</text>
        <dbReference type="Rhea" id="RHEA:29091"/>
        <dbReference type="Rhea" id="RHEA-COMP:9565"/>
        <dbReference type="Rhea" id="RHEA-COMP:9566"/>
        <dbReference type="ChEBI" id="CHEBI:15378"/>
        <dbReference type="ChEBI" id="CHEBI:16389"/>
        <dbReference type="ChEBI" id="CHEBI:17976"/>
        <dbReference type="ChEBI" id="CHEBI:57540"/>
        <dbReference type="ChEBI" id="CHEBI:57945"/>
        <dbReference type="EC" id="7.1.1.2"/>
    </reaction>
</comment>
<protein>
    <recommendedName>
        <fullName evidence="5 18">NADH-ubiquinone oxidoreductase chain 2</fullName>
        <ecNumber evidence="4 18">7.1.1.2</ecNumber>
    </recommendedName>
</protein>
<dbReference type="EC" id="7.1.1.2" evidence="4 18"/>
<feature type="transmembrane region" description="Helical" evidence="18">
    <location>
        <begin position="152"/>
        <end position="171"/>
    </location>
</feature>
<gene>
    <name evidence="21" type="primary">ND2</name>
</gene>
<evidence type="ECO:0000256" key="4">
    <source>
        <dbReference type="ARBA" id="ARBA00012944"/>
    </source>
</evidence>
<keyword evidence="11 18" id="KW-0249">Electron transport</keyword>
<evidence type="ECO:0000256" key="19">
    <source>
        <dbReference type="SAM" id="SignalP"/>
    </source>
</evidence>
<name>A0A0U3E2X4_9NEOP</name>
<dbReference type="RefSeq" id="YP_009229596.1">
    <property type="nucleotide sequence ID" value="NC_029248.1"/>
</dbReference>
<dbReference type="InterPro" id="IPR050175">
    <property type="entry name" value="Complex_I_Subunit_2"/>
</dbReference>
<feature type="transmembrane region" description="Helical" evidence="18">
    <location>
        <begin position="272"/>
        <end position="293"/>
    </location>
</feature>
<dbReference type="PANTHER" id="PTHR46552:SF1">
    <property type="entry name" value="NADH-UBIQUINONE OXIDOREDUCTASE CHAIN 2"/>
    <property type="match status" value="1"/>
</dbReference>
<feature type="transmembrane region" description="Helical" evidence="18">
    <location>
        <begin position="318"/>
        <end position="341"/>
    </location>
</feature>
<evidence type="ECO:0000256" key="13">
    <source>
        <dbReference type="ARBA" id="ARBA00023027"/>
    </source>
</evidence>